<dbReference type="AlphaFoldDB" id="A0AAE0KQV9"/>
<feature type="region of interest" description="Disordered" evidence="1">
    <location>
        <begin position="53"/>
        <end position="110"/>
    </location>
</feature>
<name>A0AAE0KQV9_9CHLO</name>
<protein>
    <submittedName>
        <fullName evidence="2">Uncharacterized protein</fullName>
    </submittedName>
</protein>
<organism evidence="2 3">
    <name type="scientific">Cymbomonas tetramitiformis</name>
    <dbReference type="NCBI Taxonomy" id="36881"/>
    <lineage>
        <taxon>Eukaryota</taxon>
        <taxon>Viridiplantae</taxon>
        <taxon>Chlorophyta</taxon>
        <taxon>Pyramimonadophyceae</taxon>
        <taxon>Pyramimonadales</taxon>
        <taxon>Pyramimonadaceae</taxon>
        <taxon>Cymbomonas</taxon>
    </lineage>
</organism>
<dbReference type="EMBL" id="LGRX02020940">
    <property type="protein sequence ID" value="KAK3257149.1"/>
    <property type="molecule type" value="Genomic_DNA"/>
</dbReference>
<dbReference type="Proteomes" id="UP001190700">
    <property type="component" value="Unassembled WGS sequence"/>
</dbReference>
<feature type="compositionally biased region" description="Polar residues" evidence="1">
    <location>
        <begin position="53"/>
        <end position="63"/>
    </location>
</feature>
<sequence length="131" mass="14557">EAAFWRDQSERFPVLRRECDQTLVHDESEPFLQRLISEYQAFQANDLMWGQKLSTGPQKQVPSSARCLERSPAPRHAVPSLPAAPGLERSPAPRRAVPSLPAAPGLEWVPGDLRHTGQACGGWTSSCRRTD</sequence>
<gene>
    <name evidence="2" type="ORF">CYMTET_33754</name>
</gene>
<reference evidence="2 3" key="1">
    <citation type="journal article" date="2015" name="Genome Biol. Evol.">
        <title>Comparative Genomics of a Bacterivorous Green Alga Reveals Evolutionary Causalities and Consequences of Phago-Mixotrophic Mode of Nutrition.</title>
        <authorList>
            <person name="Burns J.A."/>
            <person name="Paasch A."/>
            <person name="Narechania A."/>
            <person name="Kim E."/>
        </authorList>
    </citation>
    <scope>NUCLEOTIDE SEQUENCE [LARGE SCALE GENOMIC DNA]</scope>
    <source>
        <strain evidence="2 3">PLY_AMNH</strain>
    </source>
</reference>
<accession>A0AAE0KQV9</accession>
<comment type="caution">
    <text evidence="2">The sequence shown here is derived from an EMBL/GenBank/DDBJ whole genome shotgun (WGS) entry which is preliminary data.</text>
</comment>
<keyword evidence="3" id="KW-1185">Reference proteome</keyword>
<proteinExistence type="predicted"/>
<evidence type="ECO:0000313" key="2">
    <source>
        <dbReference type="EMBL" id="KAK3257149.1"/>
    </source>
</evidence>
<evidence type="ECO:0000256" key="1">
    <source>
        <dbReference type="SAM" id="MobiDB-lite"/>
    </source>
</evidence>
<evidence type="ECO:0000313" key="3">
    <source>
        <dbReference type="Proteomes" id="UP001190700"/>
    </source>
</evidence>
<feature type="non-terminal residue" evidence="2">
    <location>
        <position position="1"/>
    </location>
</feature>